<evidence type="ECO:0000256" key="9">
    <source>
        <dbReference type="PROSITE-ProRule" id="PRU00289"/>
    </source>
</evidence>
<dbReference type="GO" id="GO:0005524">
    <property type="term" value="F:ATP binding"/>
    <property type="evidence" value="ECO:0007669"/>
    <property type="project" value="UniProtKB-UniRule"/>
</dbReference>
<dbReference type="OrthoDB" id="9807790at2"/>
<feature type="binding site" evidence="9">
    <location>
        <begin position="849"/>
        <end position="856"/>
    </location>
    <ligand>
        <name>ATP</name>
        <dbReference type="ChEBI" id="CHEBI:30616"/>
    </ligand>
</feature>
<proteinExistence type="predicted"/>
<evidence type="ECO:0000256" key="10">
    <source>
        <dbReference type="SAM" id="MobiDB-lite"/>
    </source>
</evidence>
<dbReference type="Pfam" id="PF01580">
    <property type="entry name" value="FtsK_SpoIIIE"/>
    <property type="match status" value="3"/>
</dbReference>
<evidence type="ECO:0000256" key="7">
    <source>
        <dbReference type="ARBA" id="ARBA00022989"/>
    </source>
</evidence>
<dbReference type="InterPro" id="IPR023836">
    <property type="entry name" value="EccCa-like_Actinobacteria"/>
</dbReference>
<evidence type="ECO:0000256" key="5">
    <source>
        <dbReference type="ARBA" id="ARBA00022741"/>
    </source>
</evidence>
<feature type="domain" description="FtsK" evidence="12">
    <location>
        <begin position="831"/>
        <end position="1023"/>
    </location>
</feature>
<evidence type="ECO:0000256" key="4">
    <source>
        <dbReference type="ARBA" id="ARBA00022737"/>
    </source>
</evidence>
<feature type="region of interest" description="Disordered" evidence="10">
    <location>
        <begin position="1026"/>
        <end position="1047"/>
    </location>
</feature>
<feature type="compositionally biased region" description="Low complexity" evidence="10">
    <location>
        <begin position="1034"/>
        <end position="1047"/>
    </location>
</feature>
<dbReference type="InterPro" id="IPR002543">
    <property type="entry name" value="FtsK_dom"/>
</dbReference>
<protein>
    <submittedName>
        <fullName evidence="13">Type VII secretion protein EccCa</fullName>
    </submittedName>
</protein>
<keyword evidence="3 11" id="KW-0812">Transmembrane</keyword>
<evidence type="ECO:0000256" key="1">
    <source>
        <dbReference type="ARBA" id="ARBA00004651"/>
    </source>
</evidence>
<dbReference type="SMART" id="SM00382">
    <property type="entry name" value="AAA"/>
    <property type="match status" value="3"/>
</dbReference>
<dbReference type="InterPro" id="IPR027417">
    <property type="entry name" value="P-loop_NTPase"/>
</dbReference>
<feature type="transmembrane region" description="Helical" evidence="11">
    <location>
        <begin position="63"/>
        <end position="84"/>
    </location>
</feature>
<dbReference type="NCBIfam" id="TIGR03924">
    <property type="entry name" value="T7SS_EccC_a"/>
    <property type="match status" value="1"/>
</dbReference>
<dbReference type="PANTHER" id="PTHR22683:SF1">
    <property type="entry name" value="TYPE VII SECRETION SYSTEM PROTEIN ESSC"/>
    <property type="match status" value="1"/>
</dbReference>
<dbReference type="Gene3D" id="3.40.50.300">
    <property type="entry name" value="P-loop containing nucleotide triphosphate hydrolases"/>
    <property type="match status" value="4"/>
</dbReference>
<feature type="compositionally biased region" description="Basic and acidic residues" evidence="10">
    <location>
        <begin position="1356"/>
        <end position="1365"/>
    </location>
</feature>
<feature type="binding site" evidence="9">
    <location>
        <begin position="494"/>
        <end position="501"/>
    </location>
    <ligand>
        <name>ATP</name>
        <dbReference type="ChEBI" id="CHEBI:30616"/>
    </ligand>
</feature>
<keyword evidence="4" id="KW-0677">Repeat</keyword>
<dbReference type="EMBL" id="SMKY01000077">
    <property type="protein sequence ID" value="TDD81480.1"/>
    <property type="molecule type" value="Genomic_DNA"/>
</dbReference>
<dbReference type="GO" id="GO:0003677">
    <property type="term" value="F:DNA binding"/>
    <property type="evidence" value="ECO:0007669"/>
    <property type="project" value="InterPro"/>
</dbReference>
<accession>A0A4R5B9Z3</accession>
<dbReference type="InterPro" id="IPR003593">
    <property type="entry name" value="AAA+_ATPase"/>
</dbReference>
<keyword evidence="8 11" id="KW-0472">Membrane</keyword>
<dbReference type="NCBIfam" id="TIGR03925">
    <property type="entry name" value="T7SS_EccC_b"/>
    <property type="match status" value="1"/>
</dbReference>
<keyword evidence="6 9" id="KW-0067">ATP-binding</keyword>
<dbReference type="Proteomes" id="UP000295578">
    <property type="component" value="Unassembled WGS sequence"/>
</dbReference>
<dbReference type="GO" id="GO:0005886">
    <property type="term" value="C:plasma membrane"/>
    <property type="evidence" value="ECO:0007669"/>
    <property type="project" value="UniProtKB-SubCell"/>
</dbReference>
<feature type="binding site" evidence="9">
    <location>
        <begin position="1151"/>
        <end position="1158"/>
    </location>
    <ligand>
        <name>ATP</name>
        <dbReference type="ChEBI" id="CHEBI:30616"/>
    </ligand>
</feature>
<evidence type="ECO:0000256" key="2">
    <source>
        <dbReference type="ARBA" id="ARBA00022475"/>
    </source>
</evidence>
<keyword evidence="7 11" id="KW-1133">Transmembrane helix</keyword>
<name>A0A4R5B9Z3_9ACTN</name>
<evidence type="ECO:0000256" key="6">
    <source>
        <dbReference type="ARBA" id="ARBA00022840"/>
    </source>
</evidence>
<evidence type="ECO:0000256" key="11">
    <source>
        <dbReference type="SAM" id="Phobius"/>
    </source>
</evidence>
<comment type="caution">
    <text evidence="13">The sequence shown here is derived from an EMBL/GenBank/DDBJ whole genome shotgun (WGS) entry which is preliminary data.</text>
</comment>
<dbReference type="PROSITE" id="PS50901">
    <property type="entry name" value="FTSK"/>
    <property type="match status" value="3"/>
</dbReference>
<evidence type="ECO:0000256" key="8">
    <source>
        <dbReference type="ARBA" id="ARBA00023136"/>
    </source>
</evidence>
<comment type="subcellular location">
    <subcellularLocation>
        <location evidence="1">Cell membrane</location>
        <topology evidence="1">Multi-pass membrane protein</topology>
    </subcellularLocation>
</comment>
<evidence type="ECO:0000256" key="3">
    <source>
        <dbReference type="ARBA" id="ARBA00022692"/>
    </source>
</evidence>
<feature type="region of interest" description="Disordered" evidence="10">
    <location>
        <begin position="1354"/>
        <end position="1375"/>
    </location>
</feature>
<feature type="transmembrane region" description="Helical" evidence="11">
    <location>
        <begin position="39"/>
        <end position="57"/>
    </location>
</feature>
<organism evidence="13 14">
    <name type="scientific">Actinomadura darangshiensis</name>
    <dbReference type="NCBI Taxonomy" id="705336"/>
    <lineage>
        <taxon>Bacteria</taxon>
        <taxon>Bacillati</taxon>
        <taxon>Actinomycetota</taxon>
        <taxon>Actinomycetes</taxon>
        <taxon>Streptosporangiales</taxon>
        <taxon>Thermomonosporaceae</taxon>
        <taxon>Actinomadura</taxon>
    </lineage>
</organism>
<feature type="domain" description="FtsK" evidence="12">
    <location>
        <begin position="471"/>
        <end position="677"/>
    </location>
</feature>
<keyword evidence="14" id="KW-1185">Reference proteome</keyword>
<keyword evidence="2" id="KW-1003">Cell membrane</keyword>
<evidence type="ECO:0000259" key="12">
    <source>
        <dbReference type="PROSITE" id="PS50901"/>
    </source>
</evidence>
<dbReference type="SUPFAM" id="SSF52540">
    <property type="entry name" value="P-loop containing nucleoside triphosphate hydrolases"/>
    <property type="match status" value="3"/>
</dbReference>
<sequence length="1375" mass="148970">MSRIAFHRPARMAPPPVPEDRLSIAAPPQMQPQNTMSSMVMLLLPLLTSVSMAAYLVSTGRRWMIILGVVFVVSAVGLTSGVHMQSRGRNRRTRERHRERYLDYLADLRGQARDVARVQRFAAAWIHPSPERLWAIAERRRRVWERRRGDPDHLRVRIGTGSGPLALTMTTNRRSDPAVEYDPRSLHAAEELVRTQGTVEGQPAWIDLGRAGVVSLLGPPAQTEAAAAALLCQLAVLHAPDDVRLAVVTAGDPAWEWAKWLPHTFEPDARDRGAEVVPLVAERLDGLADHLEAELDRAVAARAARGTRLVSMTAEEPAGRRLVMVLNGYDPRTVWARSPLVVRLIAEAGAQLGITVVCVVTEEAHEPERVDVRVRLDARGRATLEGPHIGLRADVKDVTVDRPSPALRSRIARALAPLRLTGEQDQVLAQSVSLPGMLGIGDLATLDPSSVWRAPDDEELLQAPVGVSGDGEALVLDLKESAQGGIGPHGLVVGATGSGKSELLRTLVTGLATRHSPEHLGFVLIDFKGGATFAGLTGLPHVAGLITNLSDELSLVERVRAALAGEQQRRQRLLRSAGDVDSIRDYQHRRAAGATGPDGAPLPPLPYLMIVVDEFGELLSRRSDFIDLFVQIGRVGRSLGMHLLLATQRLEEGRLRGLESHLSYRIALRTFSAAESRAVLGTPDAYRLPSIPGSAYLKVDESVYERFRVAHVSRLYEAAAPDERLAAPVRPVPYGLRTPPAPEEAAPRPARTPVPEIGTTELEMVVERLAAGGAPTHQVWLPPLPAAFPLDPLLAPAAPVDGRGLQSQGWPNPGELSFPVAVADLPERQEQRPFVLDLAGLHGHLALVGAPQSGKSTFLRTAMISAMLTHTPDELQFYCVDLGGGGLQRLAGAPHVSGVAARRDPERVRRVLAEVSRLVELRERMFAELGVQSAADFRRMRGAGALPAGVRAADVVLVVDNWGALHAELDDASAIVTDLAGRGLGVGVHVMLTAGRWAELRPALRDAIGGRLELRLNDAAESEINRRETRRLGRTPPGRGLVPPGVPVHVPLPRLDASDGVDDLAEAQRKLVAEIAESWRGAAAPPLKVLPQRVTVEELDGFAAGDDVHDPWERDGRGLAGNEVPIGLSQRDVRPVGIDLTAGQPHFLVFGDAGAGKTSFLRAWMRGVARRKSPWDVRFIVVDYRRGLLDTVPEPYIGAHAGNAELAEAFVDQVVAKLRERMPPADLDSRRLRDRDWWRGPEFYLVVDDYDLVADGPGRGPLAPLGAFVGQGGELGFHVVLARRVGGASRSLMADPLLGRLREFGADGLVLSGDPREGALLGEQRATQRIPGRGVLVRRRTEPELVHAAIDEETETLTHEPRPAESPEEVGAWPM</sequence>
<keyword evidence="5 9" id="KW-0547">Nucleotide-binding</keyword>
<dbReference type="PANTHER" id="PTHR22683">
    <property type="entry name" value="SPORULATION PROTEIN RELATED"/>
    <property type="match status" value="1"/>
</dbReference>
<feature type="domain" description="FtsK" evidence="12">
    <location>
        <begin position="1133"/>
        <end position="1319"/>
    </location>
</feature>
<reference evidence="13 14" key="1">
    <citation type="submission" date="2019-03" db="EMBL/GenBank/DDBJ databases">
        <title>Draft genome sequences of novel Actinobacteria.</title>
        <authorList>
            <person name="Sahin N."/>
            <person name="Ay H."/>
            <person name="Saygin H."/>
        </authorList>
    </citation>
    <scope>NUCLEOTIDE SEQUENCE [LARGE SCALE GENOMIC DNA]</scope>
    <source>
        <strain evidence="13 14">DSM 45941</strain>
    </source>
</reference>
<evidence type="ECO:0000313" key="14">
    <source>
        <dbReference type="Proteomes" id="UP000295578"/>
    </source>
</evidence>
<evidence type="ECO:0000313" key="13">
    <source>
        <dbReference type="EMBL" id="TDD81480.1"/>
    </source>
</evidence>
<dbReference type="InterPro" id="IPR023837">
    <property type="entry name" value="EccCb-like_Actinobacteria"/>
</dbReference>
<gene>
    <name evidence="13" type="primary">eccCa</name>
    <name evidence="13" type="ORF">E1293_18615</name>
</gene>
<dbReference type="InterPro" id="IPR050206">
    <property type="entry name" value="FtsK/SpoIIIE/SftA"/>
</dbReference>